<organism evidence="1 2">
    <name type="scientific">Gongylonema pulchrum</name>
    <dbReference type="NCBI Taxonomy" id="637853"/>
    <lineage>
        <taxon>Eukaryota</taxon>
        <taxon>Metazoa</taxon>
        <taxon>Ecdysozoa</taxon>
        <taxon>Nematoda</taxon>
        <taxon>Chromadorea</taxon>
        <taxon>Rhabditida</taxon>
        <taxon>Spirurina</taxon>
        <taxon>Spiruromorpha</taxon>
        <taxon>Spiruroidea</taxon>
        <taxon>Gongylonematidae</taxon>
        <taxon>Gongylonema</taxon>
    </lineage>
</organism>
<evidence type="ECO:0000313" key="1">
    <source>
        <dbReference type="EMBL" id="VDN39662.1"/>
    </source>
</evidence>
<dbReference type="AlphaFoldDB" id="A0A3P7R768"/>
<dbReference type="Proteomes" id="UP000271098">
    <property type="component" value="Unassembled WGS sequence"/>
</dbReference>
<proteinExistence type="predicted"/>
<gene>
    <name evidence="1" type="ORF">GPUH_LOCUS22212</name>
</gene>
<keyword evidence="2" id="KW-1185">Reference proteome</keyword>
<name>A0A3P7R768_9BILA</name>
<protein>
    <submittedName>
        <fullName evidence="1">Uncharacterized protein</fullName>
    </submittedName>
</protein>
<accession>A0A3P7R768</accession>
<reference evidence="1 2" key="1">
    <citation type="submission" date="2018-11" db="EMBL/GenBank/DDBJ databases">
        <authorList>
            <consortium name="Pathogen Informatics"/>
        </authorList>
    </citation>
    <scope>NUCLEOTIDE SEQUENCE [LARGE SCALE GENOMIC DNA]</scope>
</reference>
<dbReference type="EMBL" id="UYRT01094529">
    <property type="protein sequence ID" value="VDN39662.1"/>
    <property type="molecule type" value="Genomic_DNA"/>
</dbReference>
<sequence>MMMVVLRMALFDSINVSEHAICVIMQSTMMEPLSLLLPLVTPVRSRFWMLAYPKLLFMGSCFKKRRRKSEETLRSVASNLPSPSVVCIFSLKSFCENYDMVNQDSCEKKNFLQKNWRWRDSCSTFLSSQRKILRDNDA</sequence>
<evidence type="ECO:0000313" key="2">
    <source>
        <dbReference type="Proteomes" id="UP000271098"/>
    </source>
</evidence>